<accession>A0ACB8THL1</accession>
<comment type="caution">
    <text evidence="1">The sequence shown here is derived from an EMBL/GenBank/DDBJ whole genome shotgun (WGS) entry which is preliminary data.</text>
</comment>
<evidence type="ECO:0000313" key="2">
    <source>
        <dbReference type="Proteomes" id="UP000814140"/>
    </source>
</evidence>
<evidence type="ECO:0000313" key="1">
    <source>
        <dbReference type="EMBL" id="KAI0067912.1"/>
    </source>
</evidence>
<organism evidence="1 2">
    <name type="scientific">Artomyces pyxidatus</name>
    <dbReference type="NCBI Taxonomy" id="48021"/>
    <lineage>
        <taxon>Eukaryota</taxon>
        <taxon>Fungi</taxon>
        <taxon>Dikarya</taxon>
        <taxon>Basidiomycota</taxon>
        <taxon>Agaricomycotina</taxon>
        <taxon>Agaricomycetes</taxon>
        <taxon>Russulales</taxon>
        <taxon>Auriscalpiaceae</taxon>
        <taxon>Artomyces</taxon>
    </lineage>
</organism>
<reference evidence="1" key="1">
    <citation type="submission" date="2021-03" db="EMBL/GenBank/DDBJ databases">
        <authorList>
            <consortium name="DOE Joint Genome Institute"/>
            <person name="Ahrendt S."/>
            <person name="Looney B.P."/>
            <person name="Miyauchi S."/>
            <person name="Morin E."/>
            <person name="Drula E."/>
            <person name="Courty P.E."/>
            <person name="Chicoki N."/>
            <person name="Fauchery L."/>
            <person name="Kohler A."/>
            <person name="Kuo A."/>
            <person name="Labutti K."/>
            <person name="Pangilinan J."/>
            <person name="Lipzen A."/>
            <person name="Riley R."/>
            <person name="Andreopoulos W."/>
            <person name="He G."/>
            <person name="Johnson J."/>
            <person name="Barry K.W."/>
            <person name="Grigoriev I.V."/>
            <person name="Nagy L."/>
            <person name="Hibbett D."/>
            <person name="Henrissat B."/>
            <person name="Matheny P.B."/>
            <person name="Labbe J."/>
            <person name="Martin F."/>
        </authorList>
    </citation>
    <scope>NUCLEOTIDE SEQUENCE</scope>
    <source>
        <strain evidence="1">HHB10654</strain>
    </source>
</reference>
<keyword evidence="2" id="KW-1185">Reference proteome</keyword>
<proteinExistence type="predicted"/>
<reference evidence="1" key="2">
    <citation type="journal article" date="2022" name="New Phytol.">
        <title>Evolutionary transition to the ectomycorrhizal habit in the genomes of a hyperdiverse lineage of mushroom-forming fungi.</title>
        <authorList>
            <person name="Looney B."/>
            <person name="Miyauchi S."/>
            <person name="Morin E."/>
            <person name="Drula E."/>
            <person name="Courty P.E."/>
            <person name="Kohler A."/>
            <person name="Kuo A."/>
            <person name="LaButti K."/>
            <person name="Pangilinan J."/>
            <person name="Lipzen A."/>
            <person name="Riley R."/>
            <person name="Andreopoulos W."/>
            <person name="He G."/>
            <person name="Johnson J."/>
            <person name="Nolan M."/>
            <person name="Tritt A."/>
            <person name="Barry K.W."/>
            <person name="Grigoriev I.V."/>
            <person name="Nagy L.G."/>
            <person name="Hibbett D."/>
            <person name="Henrissat B."/>
            <person name="Matheny P.B."/>
            <person name="Labbe J."/>
            <person name="Martin F.M."/>
        </authorList>
    </citation>
    <scope>NUCLEOTIDE SEQUENCE</scope>
    <source>
        <strain evidence="1">HHB10654</strain>
    </source>
</reference>
<dbReference type="Proteomes" id="UP000814140">
    <property type="component" value="Unassembled WGS sequence"/>
</dbReference>
<protein>
    <submittedName>
        <fullName evidence="1">Uncharacterized protein</fullName>
    </submittedName>
</protein>
<sequence length="245" mass="26587">MLISFLFIILSFSFNLSRAAGGTTVVFLDHDDPAVHLSGDWTTDDDQASIGGSFAATTDVGATANVALPPGTTGLNYFGFRNAQGGLYATCVDCAGDNSQLQIFDANDPDTVGDAIPVVMISVSDLDPTVSHTLSVVNLPDLRFDNAGRLTLNALLVDIDDSAGQSPVISSILSFLPPCTRFLCHRLRMQTLVHLRHPLLHFTSATLPSLHLHRSLPSLPLRHYHRHYLLLSVMSRFHPFLLPSL</sequence>
<name>A0ACB8THL1_9AGAM</name>
<gene>
    <name evidence="1" type="ORF">BV25DRAFT_891742</name>
</gene>
<dbReference type="EMBL" id="MU277189">
    <property type="protein sequence ID" value="KAI0067912.1"/>
    <property type="molecule type" value="Genomic_DNA"/>
</dbReference>